<dbReference type="InterPro" id="IPR038538">
    <property type="entry name" value="MTERF_sf"/>
</dbReference>
<dbReference type="PANTHER" id="PTHR13068">
    <property type="entry name" value="CGI-12 PROTEIN-RELATED"/>
    <property type="match status" value="1"/>
</dbReference>
<reference evidence="4" key="1">
    <citation type="journal article" date="2015" name="PLoS Genet.">
        <title>Genome Sequence and Transcriptome Analyses of Chrysochromulina tobin: Metabolic Tools for Enhanced Algal Fitness in the Prominent Order Prymnesiales (Haptophyceae).</title>
        <authorList>
            <person name="Hovde B.T."/>
            <person name="Deodato C.R."/>
            <person name="Hunsperger H.M."/>
            <person name="Ryken S.A."/>
            <person name="Yost W."/>
            <person name="Jha R.K."/>
            <person name="Patterson J."/>
            <person name="Monnat R.J. Jr."/>
            <person name="Barlow S.B."/>
            <person name="Starkenburg S.R."/>
            <person name="Cattolico R.A."/>
        </authorList>
    </citation>
    <scope>NUCLEOTIDE SEQUENCE</scope>
    <source>
        <strain evidence="4">CCMP291</strain>
    </source>
</reference>
<dbReference type="Gene3D" id="1.25.70.10">
    <property type="entry name" value="Transcription termination factor 3, mitochondrial"/>
    <property type="match status" value="2"/>
</dbReference>
<comment type="caution">
    <text evidence="3">The sequence shown here is derived from an EMBL/GenBank/DDBJ whole genome shotgun (WGS) entry which is preliminary data.</text>
</comment>
<dbReference type="SMART" id="SM00733">
    <property type="entry name" value="Mterf"/>
    <property type="match status" value="6"/>
</dbReference>
<dbReference type="GO" id="GO:0003676">
    <property type="term" value="F:nucleic acid binding"/>
    <property type="evidence" value="ECO:0007669"/>
    <property type="project" value="InterPro"/>
</dbReference>
<accession>A0A0M0L4P5</accession>
<gene>
    <name evidence="3" type="ORF">Ctob_015381</name>
</gene>
<organism evidence="3 4">
    <name type="scientific">Chrysochromulina tobinii</name>
    <dbReference type="NCBI Taxonomy" id="1460289"/>
    <lineage>
        <taxon>Eukaryota</taxon>
        <taxon>Haptista</taxon>
        <taxon>Haptophyta</taxon>
        <taxon>Prymnesiophyceae</taxon>
        <taxon>Prymnesiales</taxon>
        <taxon>Chrysochromulinaceae</taxon>
        <taxon>Chrysochromulina</taxon>
    </lineage>
</organism>
<proteinExistence type="inferred from homology"/>
<keyword evidence="2" id="KW-0809">Transit peptide</keyword>
<evidence type="ECO:0000256" key="2">
    <source>
        <dbReference type="ARBA" id="ARBA00022946"/>
    </source>
</evidence>
<dbReference type="OrthoDB" id="637682at2759"/>
<comment type="similarity">
    <text evidence="1">Belongs to the mTERF family.</text>
</comment>
<protein>
    <submittedName>
        <fullName evidence="3">Mterf domain-containing protein mitochondrial</fullName>
    </submittedName>
</protein>
<dbReference type="PANTHER" id="PTHR13068:SF112">
    <property type="entry name" value="TRANSCRIPTION TERMINATION FACTOR 3, MITOCHONDRIAL"/>
    <property type="match status" value="1"/>
</dbReference>
<dbReference type="EMBL" id="JWZX01000556">
    <property type="protein sequence ID" value="KOO45999.1"/>
    <property type="molecule type" value="Genomic_DNA"/>
</dbReference>
<evidence type="ECO:0000313" key="3">
    <source>
        <dbReference type="EMBL" id="KOO45999.1"/>
    </source>
</evidence>
<keyword evidence="4" id="KW-1185">Reference proteome</keyword>
<dbReference type="Proteomes" id="UP000037460">
    <property type="component" value="Unassembled WGS sequence"/>
</dbReference>
<evidence type="ECO:0000256" key="1">
    <source>
        <dbReference type="ARBA" id="ARBA00007692"/>
    </source>
</evidence>
<dbReference type="InterPro" id="IPR003690">
    <property type="entry name" value="MTERF"/>
</dbReference>
<dbReference type="AlphaFoldDB" id="A0A0M0L4P5"/>
<name>A0A0M0L4P5_9EUKA</name>
<sequence>MGPLAHDPDRLLYTCLRNEPRLLKRASSLPALRETHAALVALLREDLSPKRLAVHIASEPGLLLRRASELLASAQNLATVTGLPEDMLTRVLREAPGLLLCEAGVIDERLQWLRDRLHIEPGGRLMRVLTRAPLVLLLSRSTLTARLDCLLDLGVPEEQLGPLVVRTPRLLHSPREELRAKTQWLRQSGVVPDAPPEALGAFLRRQPDYYAISSKTCDDTFAWLRSVGLDETQAARVLREEPAILTMPIEQLQLRASFFVRVIGGSPAELVAVPHMLICDLGKVPMLRHAYCLTQGIDVKPIQLLVKGDATFCTEVAGCDIEEFNAFEADGKHLAFFQGAGI</sequence>
<evidence type="ECO:0000313" key="4">
    <source>
        <dbReference type="Proteomes" id="UP000037460"/>
    </source>
</evidence>
<dbReference type="Pfam" id="PF02536">
    <property type="entry name" value="mTERF"/>
    <property type="match status" value="1"/>
</dbReference>